<keyword evidence="1" id="KW-0175">Coiled coil</keyword>
<feature type="region of interest" description="Disordered" evidence="2">
    <location>
        <begin position="240"/>
        <end position="282"/>
    </location>
</feature>
<evidence type="ECO:0000256" key="2">
    <source>
        <dbReference type="SAM" id="MobiDB-lite"/>
    </source>
</evidence>
<sequence length="354" mass="39838">MKIRHDAEIEKEKNRAAEEEKAKKEKEYEQRRQQEKKNQDDFRKELTDSVQQQLADVVELVQGKNQGAKTDEEVEALKKEIERLNNCKSTASTSKAQLHENNDGLIAKMFAEQERMKLLLEDALTSKKRLELIEQEMKNVKATIDEARAEADRWQEEALRPGNKQGCVAHNTPVPRTSTRPQANTPGPTPAVADYKNMMEMHRMEVEAVKEMRASEVNARKEAEQELDIVKAKVQALEREKGKAQATPRSLRARMEEAAVDRSTEKNTPAGSTSKSLEKETSIHDNRSLKILTKDGLTAIREKEGVKYVGVKQTVEDIIKHRVEAAFPTARPAVVNVSEDLVGDKGAGDDTSTS</sequence>
<comment type="caution">
    <text evidence="3">The sequence shown here is derived from an EMBL/GenBank/DDBJ whole genome shotgun (WGS) entry which is preliminary data.</text>
</comment>
<feature type="compositionally biased region" description="Polar residues" evidence="2">
    <location>
        <begin position="266"/>
        <end position="275"/>
    </location>
</feature>
<evidence type="ECO:0000256" key="1">
    <source>
        <dbReference type="SAM" id="Coils"/>
    </source>
</evidence>
<feature type="compositionally biased region" description="Basic and acidic residues" evidence="2">
    <location>
        <begin position="253"/>
        <end position="265"/>
    </location>
</feature>
<feature type="region of interest" description="Disordered" evidence="2">
    <location>
        <begin position="1"/>
        <end position="48"/>
    </location>
</feature>
<keyword evidence="4" id="KW-1185">Reference proteome</keyword>
<feature type="compositionally biased region" description="Polar residues" evidence="2">
    <location>
        <begin position="174"/>
        <end position="186"/>
    </location>
</feature>
<evidence type="ECO:0000313" key="4">
    <source>
        <dbReference type="Proteomes" id="UP000265515"/>
    </source>
</evidence>
<name>A0A388K9H1_CHABU</name>
<organism evidence="3 4">
    <name type="scientific">Chara braunii</name>
    <name type="common">Braun's stonewort</name>
    <dbReference type="NCBI Taxonomy" id="69332"/>
    <lineage>
        <taxon>Eukaryota</taxon>
        <taxon>Viridiplantae</taxon>
        <taxon>Streptophyta</taxon>
        <taxon>Charophyceae</taxon>
        <taxon>Charales</taxon>
        <taxon>Characeae</taxon>
        <taxon>Chara</taxon>
    </lineage>
</organism>
<reference evidence="3 4" key="1">
    <citation type="journal article" date="2018" name="Cell">
        <title>The Chara Genome: Secondary Complexity and Implications for Plant Terrestrialization.</title>
        <authorList>
            <person name="Nishiyama T."/>
            <person name="Sakayama H."/>
            <person name="Vries J.D."/>
            <person name="Buschmann H."/>
            <person name="Saint-Marcoux D."/>
            <person name="Ullrich K.K."/>
            <person name="Haas F.B."/>
            <person name="Vanderstraeten L."/>
            <person name="Becker D."/>
            <person name="Lang D."/>
            <person name="Vosolsobe S."/>
            <person name="Rombauts S."/>
            <person name="Wilhelmsson P.K.I."/>
            <person name="Janitza P."/>
            <person name="Kern R."/>
            <person name="Heyl A."/>
            <person name="Rumpler F."/>
            <person name="Villalobos L.I.A.C."/>
            <person name="Clay J.M."/>
            <person name="Skokan R."/>
            <person name="Toyoda A."/>
            <person name="Suzuki Y."/>
            <person name="Kagoshima H."/>
            <person name="Schijlen E."/>
            <person name="Tajeshwar N."/>
            <person name="Catarino B."/>
            <person name="Hetherington A.J."/>
            <person name="Saltykova A."/>
            <person name="Bonnot C."/>
            <person name="Breuninger H."/>
            <person name="Symeonidi A."/>
            <person name="Radhakrishnan G.V."/>
            <person name="Van Nieuwerburgh F."/>
            <person name="Deforce D."/>
            <person name="Chang C."/>
            <person name="Karol K.G."/>
            <person name="Hedrich R."/>
            <person name="Ulvskov P."/>
            <person name="Glockner G."/>
            <person name="Delwiche C.F."/>
            <person name="Petrasek J."/>
            <person name="Van de Peer Y."/>
            <person name="Friml J."/>
            <person name="Beilby M."/>
            <person name="Dolan L."/>
            <person name="Kohara Y."/>
            <person name="Sugano S."/>
            <person name="Fujiyama A."/>
            <person name="Delaux P.-M."/>
            <person name="Quint M."/>
            <person name="TheiBen G."/>
            <person name="Hagemann M."/>
            <person name="Harholt J."/>
            <person name="Dunand C."/>
            <person name="Zachgo S."/>
            <person name="Langdale J."/>
            <person name="Maumus F."/>
            <person name="Straeten D.V.D."/>
            <person name="Gould S.B."/>
            <person name="Rensing S.A."/>
        </authorList>
    </citation>
    <scope>NUCLEOTIDE SEQUENCE [LARGE SCALE GENOMIC DNA]</scope>
    <source>
        <strain evidence="3 4">S276</strain>
    </source>
</reference>
<gene>
    <name evidence="3" type="ORF">CBR_g66812</name>
</gene>
<protein>
    <submittedName>
        <fullName evidence="3">Uncharacterized protein</fullName>
    </submittedName>
</protein>
<dbReference type="Proteomes" id="UP000265515">
    <property type="component" value="Unassembled WGS sequence"/>
</dbReference>
<accession>A0A388K9H1</accession>
<feature type="compositionally biased region" description="Basic and acidic residues" evidence="2">
    <location>
        <begin position="1"/>
        <end position="47"/>
    </location>
</feature>
<feature type="coiled-coil region" evidence="1">
    <location>
        <begin position="130"/>
        <end position="157"/>
    </location>
</feature>
<dbReference type="AlphaFoldDB" id="A0A388K9H1"/>
<feature type="region of interest" description="Disordered" evidence="2">
    <location>
        <begin position="163"/>
        <end position="190"/>
    </location>
</feature>
<dbReference type="Gramene" id="GBG66677">
    <property type="protein sequence ID" value="GBG66677"/>
    <property type="gene ID" value="CBR_g66812"/>
</dbReference>
<dbReference type="EMBL" id="BFEA01000077">
    <property type="protein sequence ID" value="GBG66677.1"/>
    <property type="molecule type" value="Genomic_DNA"/>
</dbReference>
<proteinExistence type="predicted"/>
<evidence type="ECO:0000313" key="3">
    <source>
        <dbReference type="EMBL" id="GBG66677.1"/>
    </source>
</evidence>